<dbReference type="SMART" id="SM01043">
    <property type="entry name" value="BTAD"/>
    <property type="match status" value="1"/>
</dbReference>
<name>A0A6A9V0E6_9ACTN</name>
<dbReference type="InterPro" id="IPR041664">
    <property type="entry name" value="AAA_16"/>
</dbReference>
<dbReference type="InterPro" id="IPR016032">
    <property type="entry name" value="Sig_transdc_resp-reg_C-effctor"/>
</dbReference>
<dbReference type="PANTHER" id="PTHR35807">
    <property type="entry name" value="TRANSCRIPTIONAL REGULATOR REDD-RELATED"/>
    <property type="match status" value="1"/>
</dbReference>
<feature type="region of interest" description="Disordered" evidence="6">
    <location>
        <begin position="1"/>
        <end position="114"/>
    </location>
</feature>
<feature type="compositionally biased region" description="Pro residues" evidence="6">
    <location>
        <begin position="434"/>
        <end position="444"/>
    </location>
</feature>
<evidence type="ECO:0000313" key="8">
    <source>
        <dbReference type="EMBL" id="MVA75459.1"/>
    </source>
</evidence>
<dbReference type="SMART" id="SM00862">
    <property type="entry name" value="Trans_reg_C"/>
    <property type="match status" value="1"/>
</dbReference>
<dbReference type="EMBL" id="WPCU01000004">
    <property type="protein sequence ID" value="MVA75459.1"/>
    <property type="molecule type" value="Genomic_DNA"/>
</dbReference>
<dbReference type="GO" id="GO:0003677">
    <property type="term" value="F:DNA binding"/>
    <property type="evidence" value="ECO:0007669"/>
    <property type="project" value="UniProtKB-UniRule"/>
</dbReference>
<dbReference type="Proteomes" id="UP000435304">
    <property type="component" value="Unassembled WGS sequence"/>
</dbReference>
<dbReference type="InterPro" id="IPR011990">
    <property type="entry name" value="TPR-like_helical_dom_sf"/>
</dbReference>
<evidence type="ECO:0000256" key="3">
    <source>
        <dbReference type="ARBA" id="ARBA00023125"/>
    </source>
</evidence>
<dbReference type="InterPro" id="IPR005158">
    <property type="entry name" value="BTAD"/>
</dbReference>
<sequence length="1193" mass="126196">MADQVHGQHPGPRAQQGRHHPPVEGRAAETVDAHQHRAARRTGEVQVVHGTADVDGGGRRGRGPAGHLALSGSSRALRGDLLGHGRSSSRAVHRRTAAAAAASGDAAPRRSLRRPACRTLADRIHHPAREPPRPGVGVQHCRVPVGGPTDGVASVDAGHHRRAAPSAVADEAPVLVRLLGPVQAVVAGRPVAFPSPKARALFALLALEPGRTVPVGRLLEGLWGDDPPETATATLQAYVSRLRRVLDPDPGQQGRHPPPSRIRRAPPGYVLEVPAEAVDTQRFRRLSAAAEEQLDRDPLVAVELLDRALGLVRGEPLGDVVDQLPATAAAAAHRLAEEVLAARESHVDALLRADEAETALREAADLLAEHPLRERTQALHLLALYRCGRQADALTAFERFRRRLREELGVDPGPQLRRLHTRLLRQDADLELPSTPPASTPTPTGPATGRGPGDLTGREAPLGRLESALAGARAGGGSVWLVTGEAGIGRTAFCREVVRRARRRGLVTAWGRGQTSAGTTPYWLWLPVLRALPDLPGRSGADVLAGTSPGATSVPAASLPASRSHLHEGVAAALAERAHRQPLLVVLEDLQWADTASLELLGAVAETALDAPLVLLCTLRSPGPPAPPELTRLLARLAGTALQQVRLGGLPPQEARRLLTRRLQHPVDSARVEAAVARADGNPFFLVELARLLDERPAPADPVAGADVPATVLAVLHERLAPLAPGTRRLLEVAAVVGREAQLGLLERVGGLSPADLDAALGEAVETGFVTEQLLPTPRITFVHTLVREALYEGLRPVVRARLHAGVGTELASGRHDATADELAGHLLLGAEVVGPAAALPALLRASRRAAEQTALEHAERLLRQALVLTSRLPAGPERDGWELAVQSRLGSTVAVRSGWGSAEANRALQRAQHLALRSEPDVEMFAAVYHRLSWLTVVGGLDDVRTLGDVLLERSTATPGPTGRRFELLARMSRGAVRWSRGDDEGAVTELVRARQLAEDLGPDLLEAFREHPRTPVLGLLSQALAGAGRGREAWALSRRSLVLARQSSPAEAGGAVMFAGLLAAARQDTSAATALADELAELGRASGLDLHACSADVLGCWAAATGRGTPSGQAEAALVGLRGAVERYRATGARMLLPMVLVLLAEAELHRGQDERSRAALTAARAAGEPGLSRIWSQRLERLGHRLPPVG</sequence>
<gene>
    <name evidence="8" type="ORF">GC722_05365</name>
</gene>
<keyword evidence="2" id="KW-0805">Transcription regulation</keyword>
<feature type="compositionally biased region" description="Basic and acidic residues" evidence="6">
    <location>
        <begin position="21"/>
        <end position="35"/>
    </location>
</feature>
<dbReference type="CDD" id="cd15831">
    <property type="entry name" value="BTAD"/>
    <property type="match status" value="1"/>
</dbReference>
<reference evidence="8 9" key="1">
    <citation type="submission" date="2019-12" db="EMBL/GenBank/DDBJ databases">
        <title>Auraticoccus cholistani sp. nov., an actinomycete isolated from soil of Cholistan desert.</title>
        <authorList>
            <person name="Cheema M.T."/>
        </authorList>
    </citation>
    <scope>NUCLEOTIDE SEQUENCE [LARGE SCALE GENOMIC DNA]</scope>
    <source>
        <strain evidence="8 9">F435</strain>
    </source>
</reference>
<dbReference type="Gene3D" id="1.10.10.10">
    <property type="entry name" value="Winged helix-like DNA-binding domain superfamily/Winged helix DNA-binding domain"/>
    <property type="match status" value="1"/>
</dbReference>
<dbReference type="SUPFAM" id="SSF46894">
    <property type="entry name" value="C-terminal effector domain of the bipartite response regulators"/>
    <property type="match status" value="1"/>
</dbReference>
<evidence type="ECO:0000256" key="4">
    <source>
        <dbReference type="ARBA" id="ARBA00023163"/>
    </source>
</evidence>
<dbReference type="InterPro" id="IPR027417">
    <property type="entry name" value="P-loop_NTPase"/>
</dbReference>
<feature type="DNA-binding region" description="OmpR/PhoB-type" evidence="5">
    <location>
        <begin position="166"/>
        <end position="273"/>
    </location>
</feature>
<dbReference type="InterPro" id="IPR001867">
    <property type="entry name" value="OmpR/PhoB-type_DNA-bd"/>
</dbReference>
<dbReference type="GO" id="GO:0006355">
    <property type="term" value="P:regulation of DNA-templated transcription"/>
    <property type="evidence" value="ECO:0007669"/>
    <property type="project" value="InterPro"/>
</dbReference>
<comment type="caution">
    <text evidence="8">The sequence shown here is derived from an EMBL/GenBank/DDBJ whole genome shotgun (WGS) entry which is preliminary data.</text>
</comment>
<feature type="region of interest" description="Disordered" evidence="6">
    <location>
        <begin position="430"/>
        <end position="459"/>
    </location>
</feature>
<dbReference type="InterPro" id="IPR051677">
    <property type="entry name" value="AfsR-DnrI-RedD_regulator"/>
</dbReference>
<protein>
    <submittedName>
        <fullName evidence="8">AAA family ATPase</fullName>
    </submittedName>
</protein>
<dbReference type="GO" id="GO:0000160">
    <property type="term" value="P:phosphorelay signal transduction system"/>
    <property type="evidence" value="ECO:0007669"/>
    <property type="project" value="InterPro"/>
</dbReference>
<comment type="similarity">
    <text evidence="1">Belongs to the AfsR/DnrI/RedD regulatory family.</text>
</comment>
<dbReference type="Pfam" id="PF00486">
    <property type="entry name" value="Trans_reg_C"/>
    <property type="match status" value="1"/>
</dbReference>
<evidence type="ECO:0000256" key="6">
    <source>
        <dbReference type="SAM" id="MobiDB-lite"/>
    </source>
</evidence>
<dbReference type="Gene3D" id="1.25.40.10">
    <property type="entry name" value="Tetratricopeptide repeat domain"/>
    <property type="match status" value="1"/>
</dbReference>
<keyword evidence="3 5" id="KW-0238">DNA-binding</keyword>
<dbReference type="PANTHER" id="PTHR35807:SF1">
    <property type="entry name" value="TRANSCRIPTIONAL REGULATOR REDD"/>
    <property type="match status" value="1"/>
</dbReference>
<dbReference type="SUPFAM" id="SSF48452">
    <property type="entry name" value="TPR-like"/>
    <property type="match status" value="1"/>
</dbReference>
<evidence type="ECO:0000256" key="1">
    <source>
        <dbReference type="ARBA" id="ARBA00005820"/>
    </source>
</evidence>
<dbReference type="Pfam" id="PF13191">
    <property type="entry name" value="AAA_16"/>
    <property type="match status" value="1"/>
</dbReference>
<feature type="compositionally biased region" description="Low complexity" evidence="6">
    <location>
        <begin position="97"/>
        <end position="106"/>
    </location>
</feature>
<keyword evidence="9" id="KW-1185">Reference proteome</keyword>
<dbReference type="AlphaFoldDB" id="A0A6A9V0E6"/>
<evidence type="ECO:0000313" key="9">
    <source>
        <dbReference type="Proteomes" id="UP000435304"/>
    </source>
</evidence>
<feature type="region of interest" description="Disordered" evidence="6">
    <location>
        <begin position="246"/>
        <end position="266"/>
    </location>
</feature>
<keyword evidence="4" id="KW-0804">Transcription</keyword>
<evidence type="ECO:0000256" key="2">
    <source>
        <dbReference type="ARBA" id="ARBA00023015"/>
    </source>
</evidence>
<dbReference type="PROSITE" id="PS51755">
    <property type="entry name" value="OMPR_PHOB"/>
    <property type="match status" value="1"/>
</dbReference>
<feature type="domain" description="OmpR/PhoB-type" evidence="7">
    <location>
        <begin position="166"/>
        <end position="273"/>
    </location>
</feature>
<accession>A0A6A9V0E6</accession>
<dbReference type="Pfam" id="PF03704">
    <property type="entry name" value="BTAD"/>
    <property type="match status" value="1"/>
</dbReference>
<evidence type="ECO:0000256" key="5">
    <source>
        <dbReference type="PROSITE-ProRule" id="PRU01091"/>
    </source>
</evidence>
<organism evidence="8 9">
    <name type="scientific">Auraticoccus cholistanensis</name>
    <dbReference type="NCBI Taxonomy" id="2656650"/>
    <lineage>
        <taxon>Bacteria</taxon>
        <taxon>Bacillati</taxon>
        <taxon>Actinomycetota</taxon>
        <taxon>Actinomycetes</taxon>
        <taxon>Propionibacteriales</taxon>
        <taxon>Propionibacteriaceae</taxon>
        <taxon>Auraticoccus</taxon>
    </lineage>
</organism>
<proteinExistence type="inferred from homology"/>
<dbReference type="SUPFAM" id="SSF52540">
    <property type="entry name" value="P-loop containing nucleoside triphosphate hydrolases"/>
    <property type="match status" value="1"/>
</dbReference>
<dbReference type="InterPro" id="IPR036388">
    <property type="entry name" value="WH-like_DNA-bd_sf"/>
</dbReference>
<evidence type="ECO:0000259" key="7">
    <source>
        <dbReference type="PROSITE" id="PS51755"/>
    </source>
</evidence>